<dbReference type="STRING" id="1077972.ARGLB_051_01700"/>
<name>H0QMD6_ARTG1</name>
<evidence type="ECO:0000256" key="2">
    <source>
        <dbReference type="SAM" id="Phobius"/>
    </source>
</evidence>
<evidence type="ECO:0000313" key="4">
    <source>
        <dbReference type="Proteomes" id="UP000003828"/>
    </source>
</evidence>
<dbReference type="AlphaFoldDB" id="H0QMD6"/>
<keyword evidence="4" id="KW-1185">Reference proteome</keyword>
<keyword evidence="2" id="KW-1133">Transmembrane helix</keyword>
<accession>H0QMD6</accession>
<dbReference type="Proteomes" id="UP000003828">
    <property type="component" value="Unassembled WGS sequence"/>
</dbReference>
<evidence type="ECO:0000313" key="3">
    <source>
        <dbReference type="EMBL" id="GAB13987.1"/>
    </source>
</evidence>
<evidence type="ECO:0000256" key="1">
    <source>
        <dbReference type="SAM" id="MobiDB-lite"/>
    </source>
</evidence>
<sequence length="510" mass="52997">MHEMDPIKSLISGSDPLRNDPAEMPDADAVLRRVTSGAPMFTDSLPANVLRFRDRKRRQARVAGVLTLAAAAVSAGVLVATNFGALISAPAPAGPVAPTSSETTAAASAKPTATPKPTAARTVAPAAAAPAAPTPAPVTWTTFTDATGQATFEHPVGWTVSQMPQTIDGGSYNIVEVKTAAGKTVSTLGLVYDVTGGPVCPAPKPYQTLDSMVVDIPQKAAKLKEHPQGPSAFVFRVIQGDKVYGSLALADGDLAPQPTTCGLYNGILGPDNVPFAHFGDTVWLTSDGQGAPLTFDSVAEAKAYMATQEYRDTKRMLISLALKPAKTATSARFVSEDGKASFVLPQGWTAKDVPVGTPDYPGSGITVSDEAGETVANFQHAAAGGLGGACPNEKYTMTELDTGLSSLTADWAVQRGVRFSYRVLDRTPAGQGFTYQLGLVDKDSSPVQDTCQIIAVVTGTPRGILSFTGAGAGGSATEPTFASMAEARAYLETPEYKKLKGMIQSLQISS</sequence>
<comment type="caution">
    <text evidence="3">The sequence shown here is derived from an EMBL/GenBank/DDBJ whole genome shotgun (WGS) entry which is preliminary data.</text>
</comment>
<gene>
    <name evidence="3" type="ORF">ARGLB_051_01700</name>
</gene>
<feature type="transmembrane region" description="Helical" evidence="2">
    <location>
        <begin position="60"/>
        <end position="80"/>
    </location>
</feature>
<feature type="region of interest" description="Disordered" evidence="1">
    <location>
        <begin position="1"/>
        <end position="23"/>
    </location>
</feature>
<feature type="region of interest" description="Disordered" evidence="1">
    <location>
        <begin position="93"/>
        <end position="139"/>
    </location>
</feature>
<feature type="compositionally biased region" description="Low complexity" evidence="1">
    <location>
        <begin position="96"/>
        <end position="139"/>
    </location>
</feature>
<keyword evidence="2" id="KW-0472">Membrane</keyword>
<reference evidence="3 4" key="1">
    <citation type="submission" date="2011-12" db="EMBL/GenBank/DDBJ databases">
        <title>Whole genome shotgun sequence of Arthrobacter globiformis NBRC 12137.</title>
        <authorList>
            <person name="Miyazawa S."/>
            <person name="Hosoyama A."/>
            <person name="Tsuchikane K."/>
            <person name="Katsumata H."/>
            <person name="Yamazaki S."/>
            <person name="Fujita N."/>
        </authorList>
    </citation>
    <scope>NUCLEOTIDE SEQUENCE [LARGE SCALE GENOMIC DNA]</scope>
    <source>
        <strain evidence="3 4">NBRC 12137</strain>
    </source>
</reference>
<keyword evidence="2" id="KW-0812">Transmembrane</keyword>
<proteinExistence type="predicted"/>
<protein>
    <submittedName>
        <fullName evidence="3">Uncharacterized protein</fullName>
    </submittedName>
</protein>
<organism evidence="3 4">
    <name type="scientific">Arthrobacter globiformis (strain ATCC 8010 / DSM 20124 / JCM 1332 / NBRC 12137 / NCIMB 8907 / NRRL B-2979 / 168)</name>
    <dbReference type="NCBI Taxonomy" id="1077972"/>
    <lineage>
        <taxon>Bacteria</taxon>
        <taxon>Bacillati</taxon>
        <taxon>Actinomycetota</taxon>
        <taxon>Actinomycetes</taxon>
        <taxon>Micrococcales</taxon>
        <taxon>Micrococcaceae</taxon>
        <taxon>Arthrobacter</taxon>
    </lineage>
</organism>
<dbReference type="EMBL" id="BAEG01000051">
    <property type="protein sequence ID" value="GAB13987.1"/>
    <property type="molecule type" value="Genomic_DNA"/>
</dbReference>